<keyword evidence="2" id="KW-0472">Membrane</keyword>
<gene>
    <name evidence="4" type="primary">ywaD_2</name>
    <name evidence="4" type="ORF">Mal48_28130</name>
</gene>
<keyword evidence="4" id="KW-0378">Hydrolase</keyword>
<dbReference type="Pfam" id="PF00595">
    <property type="entry name" value="PDZ"/>
    <property type="match status" value="1"/>
</dbReference>
<evidence type="ECO:0000259" key="3">
    <source>
        <dbReference type="PROSITE" id="PS50106"/>
    </source>
</evidence>
<dbReference type="EC" id="3.4.11.6" evidence="4"/>
<dbReference type="Gene3D" id="3.50.30.30">
    <property type="match status" value="1"/>
</dbReference>
<dbReference type="Gene3D" id="3.40.630.10">
    <property type="entry name" value="Zn peptidases"/>
    <property type="match status" value="1"/>
</dbReference>
<name>A0A517QPJ5_9PLAN</name>
<evidence type="ECO:0000313" key="5">
    <source>
        <dbReference type="Proteomes" id="UP000315724"/>
    </source>
</evidence>
<dbReference type="KEGG" id="tpol:Mal48_28130"/>
<feature type="transmembrane region" description="Helical" evidence="2">
    <location>
        <begin position="20"/>
        <end position="39"/>
    </location>
</feature>
<dbReference type="SUPFAM" id="SSF50156">
    <property type="entry name" value="PDZ domain-like"/>
    <property type="match status" value="1"/>
</dbReference>
<dbReference type="InterPro" id="IPR036034">
    <property type="entry name" value="PDZ_sf"/>
</dbReference>
<keyword evidence="5" id="KW-1185">Reference proteome</keyword>
<evidence type="ECO:0000256" key="1">
    <source>
        <dbReference type="SAM" id="MobiDB-lite"/>
    </source>
</evidence>
<accession>A0A517QPJ5</accession>
<organism evidence="4 5">
    <name type="scientific">Thalassoglobus polymorphus</name>
    <dbReference type="NCBI Taxonomy" id="2527994"/>
    <lineage>
        <taxon>Bacteria</taxon>
        <taxon>Pseudomonadati</taxon>
        <taxon>Planctomycetota</taxon>
        <taxon>Planctomycetia</taxon>
        <taxon>Planctomycetales</taxon>
        <taxon>Planctomycetaceae</taxon>
        <taxon>Thalassoglobus</taxon>
    </lineage>
</organism>
<sequence length="709" mass="78003">MNAHSSPENNLPNQQRSQRFLLTGLLMVIGLTGLCWLGFRYASAGSDELESLTFLEDFSAQKDKLDSELAALREKAANKQSTTKPQQKQTRQAPVSPSETLDRPGDFHADVLQIELTDQAIEQRLRHDAEYLSSNELEGRGIRTKGLEIAGEYIANEFEKAGLYSAWYSGTPYQEFQLLNGSRRGAVQRVLFNRKNNEKYLLTPNVDFSSLMKTTMGTMTLPVVFAGYGITAPELGYDDYADIRVAGKAVIILRHEPQKNDENSAFDGAEASRYAPVYTKIQNAITHGATAVILCDTHSKSKTTTEDDPFSSNLLKVEFSEDAFDITIPVIHCRQSLLDEVLQEFGMETLKEIEIQIDSDLRPRSRDVKGFEIGFEVARNRSGRSVRNVLASIEPNGAMPEKTIIVGAHYDHLGRDGWGSLAVGADGEIHNGADDNASGTAIIMEVARQLATKRDQLKSRVLFIAFTAEELGLLGSKHYIRDPAVPLKETVAMVNLDMVGRLREELTVYGVGTAQEWNSILLPSAEKQGLNVTGRSSGYGPSDHAVFYERGIPVLHFFTGFHPQYHRPADDSHLLNIEGMRKISRCVTDIVAQLASTETPLSPGATEEGMLASTGLADLLDQPGDTPPRFGVVVNSLPNKKGLQIKRVLPRSVAGNNGLQPGDIIHKVGETTIETIEDLKESVSGHDSGAKIPIQLTRRSLNLEIEVVF</sequence>
<keyword evidence="2" id="KW-0812">Transmembrane</keyword>
<protein>
    <submittedName>
        <fullName evidence="4">Aminopeptidase YwaD</fullName>
        <ecNumber evidence="4">3.4.11.6</ecNumber>
    </submittedName>
</protein>
<dbReference type="GO" id="GO:0008235">
    <property type="term" value="F:metalloexopeptidase activity"/>
    <property type="evidence" value="ECO:0007669"/>
    <property type="project" value="InterPro"/>
</dbReference>
<dbReference type="RefSeq" id="WP_145200029.1">
    <property type="nucleotide sequence ID" value="NZ_CP036267.1"/>
</dbReference>
<dbReference type="GO" id="GO:0004177">
    <property type="term" value="F:aminopeptidase activity"/>
    <property type="evidence" value="ECO:0007669"/>
    <property type="project" value="UniProtKB-KW"/>
</dbReference>
<keyword evidence="4" id="KW-0031">Aminopeptidase</keyword>
<dbReference type="SMART" id="SM00228">
    <property type="entry name" value="PDZ"/>
    <property type="match status" value="1"/>
</dbReference>
<dbReference type="InterPro" id="IPR007484">
    <property type="entry name" value="Peptidase_M28"/>
</dbReference>
<dbReference type="InterPro" id="IPR045175">
    <property type="entry name" value="M28_fam"/>
</dbReference>
<feature type="compositionally biased region" description="Low complexity" evidence="1">
    <location>
        <begin position="79"/>
        <end position="92"/>
    </location>
</feature>
<dbReference type="EMBL" id="CP036267">
    <property type="protein sequence ID" value="QDT33560.1"/>
    <property type="molecule type" value="Genomic_DNA"/>
</dbReference>
<evidence type="ECO:0000313" key="4">
    <source>
        <dbReference type="EMBL" id="QDT33560.1"/>
    </source>
</evidence>
<feature type="domain" description="PDZ" evidence="3">
    <location>
        <begin position="616"/>
        <end position="700"/>
    </location>
</feature>
<dbReference type="OrthoDB" id="9762302at2"/>
<dbReference type="GO" id="GO:0006508">
    <property type="term" value="P:proteolysis"/>
    <property type="evidence" value="ECO:0007669"/>
    <property type="project" value="InterPro"/>
</dbReference>
<dbReference type="Proteomes" id="UP000315724">
    <property type="component" value="Chromosome"/>
</dbReference>
<dbReference type="InterPro" id="IPR001478">
    <property type="entry name" value="PDZ"/>
</dbReference>
<dbReference type="AlphaFoldDB" id="A0A517QPJ5"/>
<dbReference type="SUPFAM" id="SSF52025">
    <property type="entry name" value="PA domain"/>
    <property type="match status" value="1"/>
</dbReference>
<reference evidence="4 5" key="1">
    <citation type="submission" date="2019-02" db="EMBL/GenBank/DDBJ databases">
        <title>Deep-cultivation of Planctomycetes and their phenomic and genomic characterization uncovers novel biology.</title>
        <authorList>
            <person name="Wiegand S."/>
            <person name="Jogler M."/>
            <person name="Boedeker C."/>
            <person name="Pinto D."/>
            <person name="Vollmers J."/>
            <person name="Rivas-Marin E."/>
            <person name="Kohn T."/>
            <person name="Peeters S.H."/>
            <person name="Heuer A."/>
            <person name="Rast P."/>
            <person name="Oberbeckmann S."/>
            <person name="Bunk B."/>
            <person name="Jeske O."/>
            <person name="Meyerdierks A."/>
            <person name="Storesund J.E."/>
            <person name="Kallscheuer N."/>
            <person name="Luecker S."/>
            <person name="Lage O.M."/>
            <person name="Pohl T."/>
            <person name="Merkel B.J."/>
            <person name="Hornburger P."/>
            <person name="Mueller R.-W."/>
            <person name="Bruemmer F."/>
            <person name="Labrenz M."/>
            <person name="Spormann A.M."/>
            <person name="Op den Camp H."/>
            <person name="Overmann J."/>
            <person name="Amann R."/>
            <person name="Jetten M.S.M."/>
            <person name="Mascher T."/>
            <person name="Medema M.H."/>
            <person name="Devos D.P."/>
            <person name="Kaster A.-K."/>
            <person name="Ovreas L."/>
            <person name="Rohde M."/>
            <person name="Galperin M.Y."/>
            <person name="Jogler C."/>
        </authorList>
    </citation>
    <scope>NUCLEOTIDE SEQUENCE [LARGE SCALE GENOMIC DNA]</scope>
    <source>
        <strain evidence="4 5">Mal48</strain>
    </source>
</reference>
<dbReference type="PANTHER" id="PTHR12147">
    <property type="entry name" value="METALLOPEPTIDASE M28 FAMILY MEMBER"/>
    <property type="match status" value="1"/>
</dbReference>
<dbReference type="PANTHER" id="PTHR12147:SF26">
    <property type="entry name" value="PEPTIDASE M28 DOMAIN-CONTAINING PROTEIN"/>
    <property type="match status" value="1"/>
</dbReference>
<evidence type="ECO:0000256" key="2">
    <source>
        <dbReference type="SAM" id="Phobius"/>
    </source>
</evidence>
<keyword evidence="2" id="KW-1133">Transmembrane helix</keyword>
<dbReference type="PROSITE" id="PS50106">
    <property type="entry name" value="PDZ"/>
    <property type="match status" value="1"/>
</dbReference>
<feature type="region of interest" description="Disordered" evidence="1">
    <location>
        <begin position="76"/>
        <end position="104"/>
    </location>
</feature>
<dbReference type="InterPro" id="IPR046450">
    <property type="entry name" value="PA_dom_sf"/>
</dbReference>
<dbReference type="Gene3D" id="2.30.42.10">
    <property type="match status" value="1"/>
</dbReference>
<keyword evidence="4" id="KW-0645">Protease</keyword>
<dbReference type="Pfam" id="PF04389">
    <property type="entry name" value="Peptidase_M28"/>
    <property type="match status" value="1"/>
</dbReference>
<proteinExistence type="predicted"/>
<dbReference type="SUPFAM" id="SSF53187">
    <property type="entry name" value="Zn-dependent exopeptidases"/>
    <property type="match status" value="1"/>
</dbReference>